<dbReference type="Proteomes" id="UP000641137">
    <property type="component" value="Unassembled WGS sequence"/>
</dbReference>
<dbReference type="PROSITE" id="PS51257">
    <property type="entry name" value="PROKAR_LIPOPROTEIN"/>
    <property type="match status" value="1"/>
</dbReference>
<sequence>MAVLVYRDRIRLMKFRTTATLAVLMAVIAVTACGRKNAPITPYEAGMEARRQAEKNNEPLPPEPKKPVADRPFILDKLI</sequence>
<name>A0A8J3GHT6_9HYPH</name>
<feature type="region of interest" description="Disordered" evidence="1">
    <location>
        <begin position="48"/>
        <end position="71"/>
    </location>
</feature>
<comment type="caution">
    <text evidence="3">The sequence shown here is derived from an EMBL/GenBank/DDBJ whole genome shotgun (WGS) entry which is preliminary data.</text>
</comment>
<keyword evidence="4" id="KW-1185">Reference proteome</keyword>
<evidence type="ECO:0008006" key="5">
    <source>
        <dbReference type="Google" id="ProtNLM"/>
    </source>
</evidence>
<protein>
    <recommendedName>
        <fullName evidence="5">Lipoprotein</fullName>
    </recommendedName>
</protein>
<dbReference type="AlphaFoldDB" id="A0A8J3GHT6"/>
<organism evidence="3 4">
    <name type="scientific">Limoniibacter endophyticus</name>
    <dbReference type="NCBI Taxonomy" id="1565040"/>
    <lineage>
        <taxon>Bacteria</taxon>
        <taxon>Pseudomonadati</taxon>
        <taxon>Pseudomonadota</taxon>
        <taxon>Alphaproteobacteria</taxon>
        <taxon>Hyphomicrobiales</taxon>
        <taxon>Bartonellaceae</taxon>
        <taxon>Limoniibacter</taxon>
    </lineage>
</organism>
<reference evidence="3" key="1">
    <citation type="journal article" date="2014" name="Int. J. Syst. Evol. Microbiol.">
        <title>Complete genome sequence of Corynebacterium casei LMG S-19264T (=DSM 44701T), isolated from a smear-ripened cheese.</title>
        <authorList>
            <consortium name="US DOE Joint Genome Institute (JGI-PGF)"/>
            <person name="Walter F."/>
            <person name="Albersmeier A."/>
            <person name="Kalinowski J."/>
            <person name="Ruckert C."/>
        </authorList>
    </citation>
    <scope>NUCLEOTIDE SEQUENCE</scope>
    <source>
        <strain evidence="3">KCTC 42097</strain>
    </source>
</reference>
<feature type="chain" id="PRO_5035284209" description="Lipoprotein" evidence="2">
    <location>
        <begin position="33"/>
        <end position="79"/>
    </location>
</feature>
<keyword evidence="2" id="KW-0732">Signal</keyword>
<feature type="signal peptide" evidence="2">
    <location>
        <begin position="1"/>
        <end position="32"/>
    </location>
</feature>
<gene>
    <name evidence="3" type="ORF">GCM10010136_21010</name>
</gene>
<feature type="compositionally biased region" description="Basic and acidic residues" evidence="1">
    <location>
        <begin position="48"/>
        <end position="69"/>
    </location>
</feature>
<accession>A0A8J3GHT6</accession>
<evidence type="ECO:0000313" key="3">
    <source>
        <dbReference type="EMBL" id="GHC72945.1"/>
    </source>
</evidence>
<reference evidence="3" key="2">
    <citation type="submission" date="2020-09" db="EMBL/GenBank/DDBJ databases">
        <authorList>
            <person name="Sun Q."/>
            <person name="Kim S."/>
        </authorList>
    </citation>
    <scope>NUCLEOTIDE SEQUENCE</scope>
    <source>
        <strain evidence="3">KCTC 42097</strain>
    </source>
</reference>
<evidence type="ECO:0000313" key="4">
    <source>
        <dbReference type="Proteomes" id="UP000641137"/>
    </source>
</evidence>
<evidence type="ECO:0000256" key="2">
    <source>
        <dbReference type="SAM" id="SignalP"/>
    </source>
</evidence>
<evidence type="ECO:0000256" key="1">
    <source>
        <dbReference type="SAM" id="MobiDB-lite"/>
    </source>
</evidence>
<proteinExistence type="predicted"/>
<dbReference type="EMBL" id="BMZO01000006">
    <property type="protein sequence ID" value="GHC72945.1"/>
    <property type="molecule type" value="Genomic_DNA"/>
</dbReference>